<name>A0ABW1DMN2_9DEIO</name>
<sequence length="244" mass="25635">MPRALTLLTLAALLTSPLSVGAQSTAPAQTLAGAQAQLLEGRWQSAAATAAGLNTPEGNTVASTAYFLGSWLVPEAQKKALLQQAQAYAQKALAVTPNSALAHFQLAAAEGRLAQFQGLLQSASLASSVKRHLDRAIALDPGMANAYVALGLWHANLVNKLGLVAGLKGASRGAVVPNFQKAVALEPGNPAHRVEYANALLLLDRSRHRAAASEQLRVALTLTPADHWQKRLQEDARALLARLN</sequence>
<feature type="chain" id="PRO_5045299194" description="Tetratricopeptide repeat protein" evidence="1">
    <location>
        <begin position="23"/>
        <end position="244"/>
    </location>
</feature>
<feature type="signal peptide" evidence="1">
    <location>
        <begin position="1"/>
        <end position="22"/>
    </location>
</feature>
<dbReference type="Gene3D" id="1.25.40.10">
    <property type="entry name" value="Tetratricopeptide repeat domain"/>
    <property type="match status" value="1"/>
</dbReference>
<evidence type="ECO:0000313" key="3">
    <source>
        <dbReference type="Proteomes" id="UP001595979"/>
    </source>
</evidence>
<protein>
    <recommendedName>
        <fullName evidence="4">Tetratricopeptide repeat protein</fullName>
    </recommendedName>
</protein>
<keyword evidence="1" id="KW-0732">Signal</keyword>
<evidence type="ECO:0000313" key="2">
    <source>
        <dbReference type="EMBL" id="MFC5849377.1"/>
    </source>
</evidence>
<reference evidence="3" key="1">
    <citation type="journal article" date="2019" name="Int. J. Syst. Evol. Microbiol.">
        <title>The Global Catalogue of Microorganisms (GCM) 10K type strain sequencing project: providing services to taxonomists for standard genome sequencing and annotation.</title>
        <authorList>
            <consortium name="The Broad Institute Genomics Platform"/>
            <consortium name="The Broad Institute Genome Sequencing Center for Infectious Disease"/>
            <person name="Wu L."/>
            <person name="Ma J."/>
        </authorList>
    </citation>
    <scope>NUCLEOTIDE SEQUENCE [LARGE SCALE GENOMIC DNA]</scope>
    <source>
        <strain evidence="3">CGMCC 1.15053</strain>
    </source>
</reference>
<dbReference type="Proteomes" id="UP001595979">
    <property type="component" value="Unassembled WGS sequence"/>
</dbReference>
<dbReference type="InterPro" id="IPR011990">
    <property type="entry name" value="TPR-like_helical_dom_sf"/>
</dbReference>
<organism evidence="2 3">
    <name type="scientific">Deinococcus petrolearius</name>
    <dbReference type="NCBI Taxonomy" id="1751295"/>
    <lineage>
        <taxon>Bacteria</taxon>
        <taxon>Thermotogati</taxon>
        <taxon>Deinococcota</taxon>
        <taxon>Deinococci</taxon>
        <taxon>Deinococcales</taxon>
        <taxon>Deinococcaceae</taxon>
        <taxon>Deinococcus</taxon>
    </lineage>
</organism>
<dbReference type="EMBL" id="JBHSOH010000020">
    <property type="protein sequence ID" value="MFC5849377.1"/>
    <property type="molecule type" value="Genomic_DNA"/>
</dbReference>
<keyword evidence="3" id="KW-1185">Reference proteome</keyword>
<evidence type="ECO:0000256" key="1">
    <source>
        <dbReference type="SAM" id="SignalP"/>
    </source>
</evidence>
<dbReference type="SUPFAM" id="SSF48452">
    <property type="entry name" value="TPR-like"/>
    <property type="match status" value="1"/>
</dbReference>
<comment type="caution">
    <text evidence="2">The sequence shown here is derived from an EMBL/GenBank/DDBJ whole genome shotgun (WGS) entry which is preliminary data.</text>
</comment>
<proteinExistence type="predicted"/>
<gene>
    <name evidence="2" type="ORF">ACFPQ6_13775</name>
</gene>
<dbReference type="RefSeq" id="WP_380050481.1">
    <property type="nucleotide sequence ID" value="NZ_JBHSOH010000020.1"/>
</dbReference>
<accession>A0ABW1DMN2</accession>
<evidence type="ECO:0008006" key="4">
    <source>
        <dbReference type="Google" id="ProtNLM"/>
    </source>
</evidence>